<evidence type="ECO:0000256" key="9">
    <source>
        <dbReference type="SAM" id="Phobius"/>
    </source>
</evidence>
<dbReference type="GO" id="GO:0016301">
    <property type="term" value="F:kinase activity"/>
    <property type="evidence" value="ECO:0007669"/>
    <property type="project" value="UniProtKB-KW"/>
</dbReference>
<reference evidence="12" key="1">
    <citation type="journal article" date="2019" name="Int. J. Syst. Evol. Microbiol.">
        <title>The Global Catalogue of Microorganisms (GCM) 10K type strain sequencing project: providing services to taxonomists for standard genome sequencing and annotation.</title>
        <authorList>
            <consortium name="The Broad Institute Genomics Platform"/>
            <consortium name="The Broad Institute Genome Sequencing Center for Infectious Disease"/>
            <person name="Wu L."/>
            <person name="Ma J."/>
        </authorList>
    </citation>
    <scope>NUCLEOTIDE SEQUENCE [LARGE SCALE GENOMIC DNA]</scope>
    <source>
        <strain evidence="12">CCUG 63682</strain>
    </source>
</reference>
<comment type="caution">
    <text evidence="11">The sequence shown here is derived from an EMBL/GenBank/DDBJ whole genome shotgun (WGS) entry which is preliminary data.</text>
</comment>
<gene>
    <name evidence="11" type="ORF">ACFO5O_12475</name>
</gene>
<keyword evidence="9" id="KW-0812">Transmembrane</keyword>
<evidence type="ECO:0000313" key="11">
    <source>
        <dbReference type="EMBL" id="MFC4723143.1"/>
    </source>
</evidence>
<keyword evidence="5" id="KW-0547">Nucleotide-binding</keyword>
<feature type="transmembrane region" description="Helical" evidence="9">
    <location>
        <begin position="12"/>
        <end position="33"/>
    </location>
</feature>
<dbReference type="Pfam" id="PF00512">
    <property type="entry name" value="HisKA"/>
    <property type="match status" value="1"/>
</dbReference>
<feature type="domain" description="Histidine kinase" evidence="10">
    <location>
        <begin position="182"/>
        <end position="383"/>
    </location>
</feature>
<keyword evidence="9" id="KW-1133">Transmembrane helix</keyword>
<dbReference type="Gene3D" id="1.10.287.130">
    <property type="match status" value="1"/>
</dbReference>
<dbReference type="InterPro" id="IPR036890">
    <property type="entry name" value="HATPase_C_sf"/>
</dbReference>
<dbReference type="SUPFAM" id="SSF55874">
    <property type="entry name" value="ATPase domain of HSP90 chaperone/DNA topoisomerase II/histidine kinase"/>
    <property type="match status" value="1"/>
</dbReference>
<evidence type="ECO:0000256" key="2">
    <source>
        <dbReference type="ARBA" id="ARBA00012438"/>
    </source>
</evidence>
<dbReference type="PROSITE" id="PS50109">
    <property type="entry name" value="HIS_KIN"/>
    <property type="match status" value="1"/>
</dbReference>
<protein>
    <recommendedName>
        <fullName evidence="2">histidine kinase</fullName>
        <ecNumber evidence="2">2.7.13.3</ecNumber>
    </recommendedName>
</protein>
<dbReference type="CDD" id="cd00082">
    <property type="entry name" value="HisKA"/>
    <property type="match status" value="1"/>
</dbReference>
<evidence type="ECO:0000256" key="8">
    <source>
        <dbReference type="ARBA" id="ARBA00023012"/>
    </source>
</evidence>
<sequence>MTLAMNRNMIRWIIIVASFIIISLILWNTYIFFQNFKAEERTKMQNWSFAQKEITKTSNLSGDIGELPLEIIQSNVTTPMIKVNADGSIDVKNVDEEKAKDSVYINRLIEKFKSENQPIEIKYQDKLFSTLYYGNSPLLNKLKYYPLALLLIIFLFGAVVFFFYRSSKIATQNKLWTGMAKETAHQIGTPLSSLVGWTEILRSEHVNPEYLREIEKDIIRLQTITERFSKIGSVPTLEKVDIVEETFESFNYLKDRSSNLINFEIHAPNQNLYVMLNRQLFSWTIENLVKNGIDAMKGKGDLKIAIDWDDKWVRINITDSGKGIAKPLYSKIFEPGYTSKKRGWGLGLSLAKRIIEDYHNGKIKVLHSEIDKGTTMQVALKLV</sequence>
<keyword evidence="8" id="KW-0902">Two-component regulatory system</keyword>
<keyword evidence="3" id="KW-0597">Phosphoprotein</keyword>
<evidence type="ECO:0000256" key="6">
    <source>
        <dbReference type="ARBA" id="ARBA00022777"/>
    </source>
</evidence>
<accession>A0ABV9N804</accession>
<feature type="transmembrane region" description="Helical" evidence="9">
    <location>
        <begin position="144"/>
        <end position="164"/>
    </location>
</feature>
<evidence type="ECO:0000256" key="3">
    <source>
        <dbReference type="ARBA" id="ARBA00022553"/>
    </source>
</evidence>
<evidence type="ECO:0000313" key="12">
    <source>
        <dbReference type="Proteomes" id="UP001595953"/>
    </source>
</evidence>
<dbReference type="SUPFAM" id="SSF47384">
    <property type="entry name" value="Homodimeric domain of signal transducing histidine kinase"/>
    <property type="match status" value="1"/>
</dbReference>
<keyword evidence="12" id="KW-1185">Reference proteome</keyword>
<dbReference type="InterPro" id="IPR005467">
    <property type="entry name" value="His_kinase_dom"/>
</dbReference>
<dbReference type="InterPro" id="IPR004358">
    <property type="entry name" value="Sig_transdc_His_kin-like_C"/>
</dbReference>
<organism evidence="11 12">
    <name type="scientific">Geojedonia litorea</name>
    <dbReference type="NCBI Taxonomy" id="1268269"/>
    <lineage>
        <taxon>Bacteria</taxon>
        <taxon>Pseudomonadati</taxon>
        <taxon>Bacteroidota</taxon>
        <taxon>Flavobacteriia</taxon>
        <taxon>Flavobacteriales</taxon>
        <taxon>Flavobacteriaceae</taxon>
        <taxon>Geojedonia</taxon>
    </lineage>
</organism>
<dbReference type="Pfam" id="PF02518">
    <property type="entry name" value="HATPase_c"/>
    <property type="match status" value="1"/>
</dbReference>
<keyword evidence="9" id="KW-0472">Membrane</keyword>
<name>A0ABV9N804_9FLAO</name>
<keyword evidence="6 11" id="KW-0418">Kinase</keyword>
<dbReference type="EMBL" id="JBHSGP010000014">
    <property type="protein sequence ID" value="MFC4723143.1"/>
    <property type="molecule type" value="Genomic_DNA"/>
</dbReference>
<dbReference type="InterPro" id="IPR003661">
    <property type="entry name" value="HisK_dim/P_dom"/>
</dbReference>
<dbReference type="Proteomes" id="UP001595953">
    <property type="component" value="Unassembled WGS sequence"/>
</dbReference>
<dbReference type="PRINTS" id="PR00344">
    <property type="entry name" value="BCTRLSENSOR"/>
</dbReference>
<keyword evidence="7" id="KW-0067">ATP-binding</keyword>
<evidence type="ECO:0000256" key="5">
    <source>
        <dbReference type="ARBA" id="ARBA00022741"/>
    </source>
</evidence>
<dbReference type="SMART" id="SM00387">
    <property type="entry name" value="HATPase_c"/>
    <property type="match status" value="1"/>
</dbReference>
<comment type="catalytic activity">
    <reaction evidence="1">
        <text>ATP + protein L-histidine = ADP + protein N-phospho-L-histidine.</text>
        <dbReference type="EC" id="2.7.13.3"/>
    </reaction>
</comment>
<dbReference type="InterPro" id="IPR003594">
    <property type="entry name" value="HATPase_dom"/>
</dbReference>
<dbReference type="EC" id="2.7.13.3" evidence="2"/>
<evidence type="ECO:0000256" key="7">
    <source>
        <dbReference type="ARBA" id="ARBA00022840"/>
    </source>
</evidence>
<dbReference type="PANTHER" id="PTHR43065:SF46">
    <property type="entry name" value="C4-DICARBOXYLATE TRANSPORT SENSOR PROTEIN DCTB"/>
    <property type="match status" value="1"/>
</dbReference>
<evidence type="ECO:0000256" key="1">
    <source>
        <dbReference type="ARBA" id="ARBA00000085"/>
    </source>
</evidence>
<dbReference type="PANTHER" id="PTHR43065">
    <property type="entry name" value="SENSOR HISTIDINE KINASE"/>
    <property type="match status" value="1"/>
</dbReference>
<proteinExistence type="predicted"/>
<dbReference type="Gene3D" id="3.30.565.10">
    <property type="entry name" value="Histidine kinase-like ATPase, C-terminal domain"/>
    <property type="match status" value="1"/>
</dbReference>
<dbReference type="RefSeq" id="WP_387964262.1">
    <property type="nucleotide sequence ID" value="NZ_JBHSGP010000014.1"/>
</dbReference>
<dbReference type="InterPro" id="IPR036097">
    <property type="entry name" value="HisK_dim/P_sf"/>
</dbReference>
<evidence type="ECO:0000259" key="10">
    <source>
        <dbReference type="PROSITE" id="PS50109"/>
    </source>
</evidence>
<evidence type="ECO:0000256" key="4">
    <source>
        <dbReference type="ARBA" id="ARBA00022679"/>
    </source>
</evidence>
<keyword evidence="4" id="KW-0808">Transferase</keyword>
<dbReference type="SMART" id="SM00388">
    <property type="entry name" value="HisKA"/>
    <property type="match status" value="1"/>
</dbReference>